<gene>
    <name evidence="1" type="ORF">DWY77_08985</name>
</gene>
<dbReference type="Proteomes" id="UP000286147">
    <property type="component" value="Unassembled WGS sequence"/>
</dbReference>
<dbReference type="RefSeq" id="WP_118036209.1">
    <property type="nucleotide sequence ID" value="NZ_QRTP01000024.1"/>
</dbReference>
<proteinExistence type="predicted"/>
<dbReference type="AlphaFoldDB" id="A0A412CDA5"/>
<reference evidence="1 2" key="1">
    <citation type="submission" date="2018-08" db="EMBL/GenBank/DDBJ databases">
        <title>A genome reference for cultivated species of the human gut microbiota.</title>
        <authorList>
            <person name="Zou Y."/>
            <person name="Xue W."/>
            <person name="Luo G."/>
        </authorList>
    </citation>
    <scope>NUCLEOTIDE SEQUENCE [LARGE SCALE GENOMIC DNA]</scope>
    <source>
        <strain evidence="1 2">AF27-12</strain>
    </source>
</reference>
<organism evidence="1 2">
    <name type="scientific">Megamonas rupellensis</name>
    <dbReference type="NCBI Taxonomy" id="491921"/>
    <lineage>
        <taxon>Bacteria</taxon>
        <taxon>Bacillati</taxon>
        <taxon>Bacillota</taxon>
        <taxon>Negativicutes</taxon>
        <taxon>Selenomonadales</taxon>
        <taxon>Selenomonadaceae</taxon>
        <taxon>Megamonas</taxon>
    </lineage>
</organism>
<sequence length="167" mass="19489">MNKFNRKIISIVLVILTILAMFMLEKFTDENKSDKVYQKIDLTQNYITDCTIDINDMGIVKYYIEPNIVSVYLRIKVDKNARNLSYTTEKLDVIVSQGTKKGIWPKLNPEDELEKNKKNIIPLNLELRLPNEDIHQYNISQGKVKIIDKQKVIGEININIINSKYKN</sequence>
<protein>
    <submittedName>
        <fullName evidence="1">Uncharacterized protein</fullName>
    </submittedName>
</protein>
<name>A0A412CDA5_9FIRM</name>
<comment type="caution">
    <text evidence="1">The sequence shown here is derived from an EMBL/GenBank/DDBJ whole genome shotgun (WGS) entry which is preliminary data.</text>
</comment>
<evidence type="ECO:0000313" key="1">
    <source>
        <dbReference type="EMBL" id="RGQ80471.1"/>
    </source>
</evidence>
<dbReference type="EMBL" id="QRTP01000024">
    <property type="protein sequence ID" value="RGQ80471.1"/>
    <property type="molecule type" value="Genomic_DNA"/>
</dbReference>
<accession>A0A412CDA5</accession>
<evidence type="ECO:0000313" key="2">
    <source>
        <dbReference type="Proteomes" id="UP000286147"/>
    </source>
</evidence>